<evidence type="ECO:0000313" key="3">
    <source>
        <dbReference type="Proteomes" id="UP001164746"/>
    </source>
</evidence>
<protein>
    <submittedName>
        <fullName evidence="2">Uncharacterized protein</fullName>
    </submittedName>
</protein>
<sequence length="88" mass="10194">KENIKRKDTPSHYNIPVMKMNQQVEAFKKTFSDVAEETETTDNSEEYEHCEDDNDGITQCDNKFETLEEEKDDQDVESSLEHSSADDS</sequence>
<evidence type="ECO:0000256" key="1">
    <source>
        <dbReference type="SAM" id="MobiDB-lite"/>
    </source>
</evidence>
<dbReference type="Proteomes" id="UP001164746">
    <property type="component" value="Chromosome 7"/>
</dbReference>
<feature type="non-terminal residue" evidence="2">
    <location>
        <position position="1"/>
    </location>
</feature>
<name>A0ABY7ENT2_MYAAR</name>
<evidence type="ECO:0000313" key="2">
    <source>
        <dbReference type="EMBL" id="WAR10054.1"/>
    </source>
</evidence>
<organism evidence="2 3">
    <name type="scientific">Mya arenaria</name>
    <name type="common">Soft-shell clam</name>
    <dbReference type="NCBI Taxonomy" id="6604"/>
    <lineage>
        <taxon>Eukaryota</taxon>
        <taxon>Metazoa</taxon>
        <taxon>Spiralia</taxon>
        <taxon>Lophotrochozoa</taxon>
        <taxon>Mollusca</taxon>
        <taxon>Bivalvia</taxon>
        <taxon>Autobranchia</taxon>
        <taxon>Heteroconchia</taxon>
        <taxon>Euheterodonta</taxon>
        <taxon>Imparidentia</taxon>
        <taxon>Neoheterodontei</taxon>
        <taxon>Myida</taxon>
        <taxon>Myoidea</taxon>
        <taxon>Myidae</taxon>
        <taxon>Mya</taxon>
    </lineage>
</organism>
<feature type="compositionally biased region" description="Acidic residues" evidence="1">
    <location>
        <begin position="67"/>
        <end position="78"/>
    </location>
</feature>
<feature type="non-terminal residue" evidence="2">
    <location>
        <position position="88"/>
    </location>
</feature>
<proteinExistence type="predicted"/>
<accession>A0ABY7ENT2</accession>
<gene>
    <name evidence="2" type="ORF">MAR_035130</name>
</gene>
<dbReference type="EMBL" id="CP111018">
    <property type="protein sequence ID" value="WAR10054.1"/>
    <property type="molecule type" value="Genomic_DNA"/>
</dbReference>
<feature type="region of interest" description="Disordered" evidence="1">
    <location>
        <begin position="35"/>
        <end position="88"/>
    </location>
</feature>
<feature type="compositionally biased region" description="Basic and acidic residues" evidence="1">
    <location>
        <begin position="79"/>
        <end position="88"/>
    </location>
</feature>
<feature type="compositionally biased region" description="Acidic residues" evidence="1">
    <location>
        <begin position="35"/>
        <end position="55"/>
    </location>
</feature>
<keyword evidence="3" id="KW-1185">Reference proteome</keyword>
<reference evidence="2" key="1">
    <citation type="submission" date="2022-11" db="EMBL/GenBank/DDBJ databases">
        <title>Centuries of genome instability and evolution in soft-shell clam transmissible cancer (bioRxiv).</title>
        <authorList>
            <person name="Hart S.F.M."/>
            <person name="Yonemitsu M.A."/>
            <person name="Giersch R.M."/>
            <person name="Beal B.F."/>
            <person name="Arriagada G."/>
            <person name="Davis B.W."/>
            <person name="Ostrander E.A."/>
            <person name="Goff S.P."/>
            <person name="Metzger M.J."/>
        </authorList>
    </citation>
    <scope>NUCLEOTIDE SEQUENCE</scope>
    <source>
        <strain evidence="2">MELC-2E11</strain>
        <tissue evidence="2">Siphon/mantle</tissue>
    </source>
</reference>